<dbReference type="Pfam" id="PF05016">
    <property type="entry name" value="ParE_toxin"/>
    <property type="match status" value="1"/>
</dbReference>
<dbReference type="InterPro" id="IPR035093">
    <property type="entry name" value="RelE/ParE_toxin_dom_sf"/>
</dbReference>
<proteinExistence type="predicted"/>
<organism evidence="2">
    <name type="scientific">mine drainage metagenome</name>
    <dbReference type="NCBI Taxonomy" id="410659"/>
    <lineage>
        <taxon>unclassified sequences</taxon>
        <taxon>metagenomes</taxon>
        <taxon>ecological metagenomes</taxon>
    </lineage>
</organism>
<keyword evidence="1" id="KW-1277">Toxin-antitoxin system</keyword>
<gene>
    <name evidence="2" type="ORF">GALL_473450</name>
</gene>
<name>A0A1J5PHU9_9ZZZZ</name>
<comment type="caution">
    <text evidence="2">The sequence shown here is derived from an EMBL/GenBank/DDBJ whole genome shotgun (WGS) entry which is preliminary data.</text>
</comment>
<sequence length="98" mass="11381">MKSIIVPLALAELREATAFYADRAGVELGLAFVAEFERVVKIIHKNPLAGTAVRVNRLAYPFRRFPYSVMYYLAQDDELRIIAITHQRRRPNYWAKRS</sequence>
<dbReference type="InterPro" id="IPR007712">
    <property type="entry name" value="RelE/ParE_toxin"/>
</dbReference>
<evidence type="ECO:0000256" key="1">
    <source>
        <dbReference type="ARBA" id="ARBA00022649"/>
    </source>
</evidence>
<protein>
    <submittedName>
        <fullName evidence="2">Plasmid stabilization system protein</fullName>
    </submittedName>
</protein>
<reference evidence="2" key="1">
    <citation type="submission" date="2016-10" db="EMBL/GenBank/DDBJ databases">
        <title>Sequence of Gallionella enrichment culture.</title>
        <authorList>
            <person name="Poehlein A."/>
            <person name="Muehling M."/>
            <person name="Daniel R."/>
        </authorList>
    </citation>
    <scope>NUCLEOTIDE SEQUENCE</scope>
</reference>
<dbReference type="AlphaFoldDB" id="A0A1J5PHU9"/>
<dbReference type="EMBL" id="MLJW01003906">
    <property type="protein sequence ID" value="OIQ71038.1"/>
    <property type="molecule type" value="Genomic_DNA"/>
</dbReference>
<evidence type="ECO:0000313" key="2">
    <source>
        <dbReference type="EMBL" id="OIQ71038.1"/>
    </source>
</evidence>
<dbReference type="Gene3D" id="3.30.2310.20">
    <property type="entry name" value="RelE-like"/>
    <property type="match status" value="1"/>
</dbReference>
<accession>A0A1J5PHU9</accession>